<dbReference type="AlphaFoldDB" id="A0A6T9Y7I5"/>
<feature type="transmembrane region" description="Helical" evidence="7">
    <location>
        <begin position="135"/>
        <end position="154"/>
    </location>
</feature>
<feature type="domain" description="Major facilitator superfamily (MFS) profile" evidence="8">
    <location>
        <begin position="6"/>
        <end position="386"/>
    </location>
</feature>
<gene>
    <name evidence="9" type="ORF">ALFOR1_70259</name>
</gene>
<feature type="transmembrane region" description="Helical" evidence="7">
    <location>
        <begin position="296"/>
        <end position="318"/>
    </location>
</feature>
<comment type="similarity">
    <text evidence="2">Belongs to the major facilitator superfamily.</text>
</comment>
<dbReference type="GO" id="GO:0022857">
    <property type="term" value="F:transmembrane transporter activity"/>
    <property type="evidence" value="ECO:0007669"/>
    <property type="project" value="InterPro"/>
</dbReference>
<feature type="transmembrane region" description="Helical" evidence="7">
    <location>
        <begin position="96"/>
        <end position="123"/>
    </location>
</feature>
<evidence type="ECO:0000256" key="1">
    <source>
        <dbReference type="ARBA" id="ARBA00004127"/>
    </source>
</evidence>
<comment type="subcellular location">
    <subcellularLocation>
        <location evidence="1">Endomembrane system</location>
        <topology evidence="1">Multi-pass membrane protein</topology>
    </subcellularLocation>
</comment>
<protein>
    <submittedName>
        <fullName evidence="9">MFS transporter</fullName>
    </submittedName>
</protein>
<dbReference type="InterPro" id="IPR051788">
    <property type="entry name" value="MFS_Transporter"/>
</dbReference>
<dbReference type="InterPro" id="IPR020846">
    <property type="entry name" value="MFS_dom"/>
</dbReference>
<dbReference type="RefSeq" id="WP_179984990.1">
    <property type="nucleotide sequence ID" value="NZ_LR812090.1"/>
</dbReference>
<feature type="transmembrane region" description="Helical" evidence="7">
    <location>
        <begin position="357"/>
        <end position="377"/>
    </location>
</feature>
<dbReference type="InterPro" id="IPR036259">
    <property type="entry name" value="MFS_trans_sf"/>
</dbReference>
<keyword evidence="5 7" id="KW-1133">Transmembrane helix</keyword>
<dbReference type="SUPFAM" id="SSF103473">
    <property type="entry name" value="MFS general substrate transporter"/>
    <property type="match status" value="1"/>
</dbReference>
<evidence type="ECO:0000259" key="8">
    <source>
        <dbReference type="PROSITE" id="PS50850"/>
    </source>
</evidence>
<evidence type="ECO:0000256" key="4">
    <source>
        <dbReference type="ARBA" id="ARBA00022692"/>
    </source>
</evidence>
<dbReference type="Pfam" id="PF07690">
    <property type="entry name" value="MFS_1"/>
    <property type="match status" value="1"/>
</dbReference>
<name>A0A6T9Y7I5_ALTMA</name>
<keyword evidence="6 7" id="KW-0472">Membrane</keyword>
<dbReference type="GO" id="GO:0016020">
    <property type="term" value="C:membrane"/>
    <property type="evidence" value="ECO:0007669"/>
    <property type="project" value="TreeGrafter"/>
</dbReference>
<feature type="transmembrane region" description="Helical" evidence="7">
    <location>
        <begin position="274"/>
        <end position="290"/>
    </location>
</feature>
<feature type="transmembrane region" description="Helical" evidence="7">
    <location>
        <begin position="198"/>
        <end position="222"/>
    </location>
</feature>
<evidence type="ECO:0000313" key="10">
    <source>
        <dbReference type="Proteomes" id="UP000509458"/>
    </source>
</evidence>
<dbReference type="EMBL" id="LR812090">
    <property type="protein sequence ID" value="CAB9495880.1"/>
    <property type="molecule type" value="Genomic_DNA"/>
</dbReference>
<reference evidence="9 10" key="1">
    <citation type="submission" date="2020-06" db="EMBL/GenBank/DDBJ databases">
        <authorList>
            <person name="Duchaud E."/>
        </authorList>
    </citation>
    <scope>NUCLEOTIDE SEQUENCE [LARGE SCALE GENOMIC DNA]</scope>
    <source>
        <strain evidence="9">Alteromonas fortis</strain>
    </source>
</reference>
<evidence type="ECO:0000313" key="9">
    <source>
        <dbReference type="EMBL" id="CAB9495880.1"/>
    </source>
</evidence>
<dbReference type="Gene3D" id="1.20.1250.20">
    <property type="entry name" value="MFS general substrate transporter like domains"/>
    <property type="match status" value="2"/>
</dbReference>
<feature type="transmembrane region" description="Helical" evidence="7">
    <location>
        <begin position="7"/>
        <end position="28"/>
    </location>
</feature>
<proteinExistence type="inferred from homology"/>
<dbReference type="GO" id="GO:0012505">
    <property type="term" value="C:endomembrane system"/>
    <property type="evidence" value="ECO:0007669"/>
    <property type="project" value="UniProtKB-SubCell"/>
</dbReference>
<dbReference type="Proteomes" id="UP000509458">
    <property type="component" value="Chromosome"/>
</dbReference>
<dbReference type="PROSITE" id="PS50850">
    <property type="entry name" value="MFS"/>
    <property type="match status" value="1"/>
</dbReference>
<dbReference type="InterPro" id="IPR011701">
    <property type="entry name" value="MFS"/>
</dbReference>
<feature type="transmembrane region" description="Helical" evidence="7">
    <location>
        <begin position="40"/>
        <end position="60"/>
    </location>
</feature>
<accession>A0A6T9Y7I5</accession>
<dbReference type="PANTHER" id="PTHR23514">
    <property type="entry name" value="BYPASS OF STOP CODON PROTEIN 6"/>
    <property type="match status" value="1"/>
</dbReference>
<evidence type="ECO:0000256" key="3">
    <source>
        <dbReference type="ARBA" id="ARBA00022448"/>
    </source>
</evidence>
<evidence type="ECO:0000256" key="2">
    <source>
        <dbReference type="ARBA" id="ARBA00008335"/>
    </source>
</evidence>
<keyword evidence="3" id="KW-0813">Transport</keyword>
<evidence type="ECO:0000256" key="6">
    <source>
        <dbReference type="ARBA" id="ARBA00023136"/>
    </source>
</evidence>
<organism evidence="9 10">
    <name type="scientific">Alteromonas macleodii</name>
    <name type="common">Pseudoalteromonas macleodii</name>
    <dbReference type="NCBI Taxonomy" id="28108"/>
    <lineage>
        <taxon>Bacteria</taxon>
        <taxon>Pseudomonadati</taxon>
        <taxon>Pseudomonadota</taxon>
        <taxon>Gammaproteobacteria</taxon>
        <taxon>Alteromonadales</taxon>
        <taxon>Alteromonadaceae</taxon>
        <taxon>Alteromonas/Salinimonas group</taxon>
        <taxon>Alteromonas</taxon>
    </lineage>
</organism>
<dbReference type="PANTHER" id="PTHR23514:SF3">
    <property type="entry name" value="BYPASS OF STOP CODON PROTEIN 6"/>
    <property type="match status" value="1"/>
</dbReference>
<feature type="transmembrane region" description="Helical" evidence="7">
    <location>
        <begin position="72"/>
        <end position="90"/>
    </location>
</feature>
<evidence type="ECO:0000256" key="5">
    <source>
        <dbReference type="ARBA" id="ARBA00022989"/>
    </source>
</evidence>
<evidence type="ECO:0000256" key="7">
    <source>
        <dbReference type="SAM" id="Phobius"/>
    </source>
</evidence>
<keyword evidence="4 7" id="KW-0812">Transmembrane</keyword>
<sequence>MSRLPATIVIFSGFFLIGKLFLLWGILLPDIAADLNMSEVVSGALFSLFSVGMMLGAVIGGKYASRFEYMPLLATLFSINTGLLLLVSVLSSWQWFLVLAVLIGVVSSTIFTIGHTLIARMYVEKRFTMMGLMDFMFSLGTFAASFFVTLLYLIEQNWRLPIQVVAGVMIILSCYTYIAARSQAKVLKGQPKQPKKTLAFGTIIKQPVFIFLTLLTFGYGAVEFGNANWFVSYAQNGLGFTGEQSRNLLACFTAGMVISRLTFPFLLRFVSVHRMIVLMATASLAGVFALKMMPTFYGIGAGNLLLGLGLGGLFPLALSAAMNIDSDNGPVLSGIAIIGNSTGVQIASFSTGLWANFAPLTTAFWVIPIGGCVLWLASYGYSRKIKYHNDPVGRAVREG</sequence>
<feature type="transmembrane region" description="Helical" evidence="7">
    <location>
        <begin position="160"/>
        <end position="178"/>
    </location>
</feature>